<dbReference type="EMBL" id="JBJKTR010000021">
    <property type="protein sequence ID" value="KAL3329156.1"/>
    <property type="molecule type" value="Genomic_DNA"/>
</dbReference>
<gene>
    <name evidence="1" type="ORF">AABB24_036314</name>
</gene>
<comment type="caution">
    <text evidence="1">The sequence shown here is derived from an EMBL/GenBank/DDBJ whole genome shotgun (WGS) entry which is preliminary data.</text>
</comment>
<proteinExistence type="predicted"/>
<name>A0ABD2RDS2_9SOLN</name>
<keyword evidence="2" id="KW-1185">Reference proteome</keyword>
<organism evidence="1 2">
    <name type="scientific">Solanum stoloniferum</name>
    <dbReference type="NCBI Taxonomy" id="62892"/>
    <lineage>
        <taxon>Eukaryota</taxon>
        <taxon>Viridiplantae</taxon>
        <taxon>Streptophyta</taxon>
        <taxon>Embryophyta</taxon>
        <taxon>Tracheophyta</taxon>
        <taxon>Spermatophyta</taxon>
        <taxon>Magnoliopsida</taxon>
        <taxon>eudicotyledons</taxon>
        <taxon>Gunneridae</taxon>
        <taxon>Pentapetalae</taxon>
        <taxon>asterids</taxon>
        <taxon>lamiids</taxon>
        <taxon>Solanales</taxon>
        <taxon>Solanaceae</taxon>
        <taxon>Solanoideae</taxon>
        <taxon>Solaneae</taxon>
        <taxon>Solanum</taxon>
    </lineage>
</organism>
<reference evidence="1 2" key="1">
    <citation type="submission" date="2024-05" db="EMBL/GenBank/DDBJ databases">
        <title>De novo assembly of an allotetraploid wild potato.</title>
        <authorList>
            <person name="Hosaka A.J."/>
        </authorList>
    </citation>
    <scope>NUCLEOTIDE SEQUENCE [LARGE SCALE GENOMIC DNA]</scope>
    <source>
        <tissue evidence="1">Young leaves</tissue>
    </source>
</reference>
<accession>A0ABD2RDS2</accession>
<dbReference type="AlphaFoldDB" id="A0ABD2RDS2"/>
<sequence length="99" mass="11492">HKLKFCVLQKKLHHYINSHFVIILQTIKKEENCRKMSGLINIWTTEFSKLLKRESISAKGSNPKSELIGEKYEIKKLPILQNYYCSDASISMIVHCVSP</sequence>
<feature type="non-terminal residue" evidence="1">
    <location>
        <position position="1"/>
    </location>
</feature>
<protein>
    <submittedName>
        <fullName evidence="1">Uncharacterized protein</fullName>
    </submittedName>
</protein>
<dbReference type="Proteomes" id="UP001627284">
    <property type="component" value="Unassembled WGS sequence"/>
</dbReference>
<evidence type="ECO:0000313" key="1">
    <source>
        <dbReference type="EMBL" id="KAL3329156.1"/>
    </source>
</evidence>
<evidence type="ECO:0000313" key="2">
    <source>
        <dbReference type="Proteomes" id="UP001627284"/>
    </source>
</evidence>